<dbReference type="InParanoid" id="A0A151Z7Z4"/>
<comment type="similarity">
    <text evidence="3">Belongs to the peptidase M17 family.</text>
</comment>
<dbReference type="GO" id="GO:0006508">
    <property type="term" value="P:proteolysis"/>
    <property type="evidence" value="ECO:0007669"/>
    <property type="project" value="UniProtKB-KW"/>
</dbReference>
<dbReference type="Pfam" id="PF00883">
    <property type="entry name" value="Peptidase_M17"/>
    <property type="match status" value="1"/>
</dbReference>
<dbReference type="InterPro" id="IPR023042">
    <property type="entry name" value="Peptidase_M17_leu_NH2_pept"/>
</dbReference>
<dbReference type="SUPFAM" id="SSF53187">
    <property type="entry name" value="Zn-dependent exopeptidases"/>
    <property type="match status" value="1"/>
</dbReference>
<dbReference type="Pfam" id="PF02789">
    <property type="entry name" value="Peptidase_M17_N"/>
    <property type="match status" value="1"/>
</dbReference>
<dbReference type="OMA" id="WPMPLPE"/>
<accession>A0A151Z7Z4</accession>
<dbReference type="InterPro" id="IPR000819">
    <property type="entry name" value="Peptidase_M17_C"/>
</dbReference>
<protein>
    <submittedName>
        <fullName evidence="8">Leucine aminopeptidase</fullName>
    </submittedName>
</protein>
<evidence type="ECO:0000259" key="7">
    <source>
        <dbReference type="PROSITE" id="PS00631"/>
    </source>
</evidence>
<evidence type="ECO:0000313" key="9">
    <source>
        <dbReference type="Proteomes" id="UP000076078"/>
    </source>
</evidence>
<dbReference type="InterPro" id="IPR008283">
    <property type="entry name" value="Peptidase_M17_N"/>
</dbReference>
<dbReference type="EMBL" id="LODT01000037">
    <property type="protein sequence ID" value="KYQ90067.1"/>
    <property type="molecule type" value="Genomic_DNA"/>
</dbReference>
<evidence type="ECO:0000256" key="4">
    <source>
        <dbReference type="ARBA" id="ARBA00022438"/>
    </source>
</evidence>
<dbReference type="PROSITE" id="PS00631">
    <property type="entry name" value="CYTOSOL_AP"/>
    <property type="match status" value="1"/>
</dbReference>
<sequence>MFHFTKTTSLLKFKQNYFLSGKRYMSTATENTGLIVGFFEGGEEFTALGKEINEKSNGQLSKAIKLSDSKGKVGDNLVLFGVTPEIDRLSLVGLGKKIDGSSSSSSSVFEKLDNVRKATGYGIKALKAKGANKITIDQGLGEIRAISEGANLSNFKFDFKTNVGKTTTDRDSDSPVDIQLHQASSSTEWLEGKVVCEAQNFARILMESPSNLMTPTIFVEKVQEKLKSLLDSGKVKMVVRDEQWVRENKMGMFWGVAKGSNEPLKFLELHYYGASQDGKDPVVLVGKGITFDSGGISIKPSAQMGLMRGDMGGAATAVSALYGAATLQVPVNLITLTPLCENMPSGHATKPGDILFAMNGKSVEVDNTDAEGRLILGDALHYAHTFKPLTIVDIATLTGAIDVALGYHFGGVFSNSDELWDDINQCGQVTGERMWRMPLAPEYRKQMDSKVADIVNSASRSGSACAAASFLKEFVQVDRWAHMDIAGIMYSNEDGPYIRKGMTGKPTRTLIELVKKISSKK</sequence>
<keyword evidence="6" id="KW-0378">Hydrolase</keyword>
<dbReference type="Gene3D" id="3.40.220.10">
    <property type="entry name" value="Leucine Aminopeptidase, subunit E, domain 1"/>
    <property type="match status" value="1"/>
</dbReference>
<dbReference type="FunCoup" id="A0A151Z7Z4">
    <property type="interactions" value="292"/>
</dbReference>
<dbReference type="SUPFAM" id="SSF52949">
    <property type="entry name" value="Macro domain-like"/>
    <property type="match status" value="1"/>
</dbReference>
<reference evidence="8 9" key="1">
    <citation type="submission" date="2015-12" db="EMBL/GenBank/DDBJ databases">
        <title>Dictyostelia acquired genes for synthesis and detection of signals that induce cell-type specialization by lateral gene transfer from prokaryotes.</title>
        <authorList>
            <person name="Gloeckner G."/>
            <person name="Schaap P."/>
        </authorList>
    </citation>
    <scope>NUCLEOTIDE SEQUENCE [LARGE SCALE GENOMIC DNA]</scope>
    <source>
        <strain evidence="8 9">TK</strain>
    </source>
</reference>
<dbReference type="InterPro" id="IPR011356">
    <property type="entry name" value="Leucine_aapep/pepB"/>
</dbReference>
<feature type="domain" description="Cytosol aminopeptidase" evidence="7">
    <location>
        <begin position="367"/>
        <end position="374"/>
    </location>
</feature>
<evidence type="ECO:0000256" key="1">
    <source>
        <dbReference type="ARBA" id="ARBA00000135"/>
    </source>
</evidence>
<dbReference type="AlphaFoldDB" id="A0A151Z7Z4"/>
<dbReference type="STRING" id="361077.A0A151Z7Z4"/>
<organism evidence="8 9">
    <name type="scientific">Tieghemostelium lacteum</name>
    <name type="common">Slime mold</name>
    <name type="synonym">Dictyostelium lacteum</name>
    <dbReference type="NCBI Taxonomy" id="361077"/>
    <lineage>
        <taxon>Eukaryota</taxon>
        <taxon>Amoebozoa</taxon>
        <taxon>Evosea</taxon>
        <taxon>Eumycetozoa</taxon>
        <taxon>Dictyostelia</taxon>
        <taxon>Dictyosteliales</taxon>
        <taxon>Raperosteliaceae</taxon>
        <taxon>Tieghemostelium</taxon>
    </lineage>
</organism>
<comment type="catalytic activity">
    <reaction evidence="1">
        <text>Release of an N-terminal amino acid, Xaa-|-Yaa-, in which Xaa is preferably Leu, but may be other amino acids including Pro although not Arg or Lys, and Yaa may be Pro. Amino acid amides and methyl esters are also readily hydrolyzed, but rates on arylamides are exceedingly low.</text>
        <dbReference type="EC" id="3.4.11.1"/>
    </reaction>
</comment>
<dbReference type="Proteomes" id="UP000076078">
    <property type="component" value="Unassembled WGS sequence"/>
</dbReference>
<comment type="catalytic activity">
    <reaction evidence="2">
        <text>Release of N-terminal proline from a peptide.</text>
        <dbReference type="EC" id="3.4.11.5"/>
    </reaction>
</comment>
<dbReference type="CDD" id="cd00433">
    <property type="entry name" value="Peptidase_M17"/>
    <property type="match status" value="1"/>
</dbReference>
<gene>
    <name evidence="8" type="ORF">DLAC_08651</name>
</gene>
<keyword evidence="5" id="KW-0645">Protease</keyword>
<dbReference type="PRINTS" id="PR00481">
    <property type="entry name" value="LAMNOPPTDASE"/>
</dbReference>
<evidence type="ECO:0000256" key="2">
    <source>
        <dbReference type="ARBA" id="ARBA00001585"/>
    </source>
</evidence>
<dbReference type="GO" id="GO:0005737">
    <property type="term" value="C:cytoplasm"/>
    <property type="evidence" value="ECO:0007669"/>
    <property type="project" value="InterPro"/>
</dbReference>
<keyword evidence="9" id="KW-1185">Reference proteome</keyword>
<evidence type="ECO:0000256" key="5">
    <source>
        <dbReference type="ARBA" id="ARBA00022670"/>
    </source>
</evidence>
<dbReference type="OrthoDB" id="412814at2759"/>
<dbReference type="PANTHER" id="PTHR11963">
    <property type="entry name" value="LEUCINE AMINOPEPTIDASE-RELATED"/>
    <property type="match status" value="1"/>
</dbReference>
<dbReference type="GO" id="GO:0030145">
    <property type="term" value="F:manganese ion binding"/>
    <property type="evidence" value="ECO:0007669"/>
    <property type="project" value="InterPro"/>
</dbReference>
<dbReference type="PANTHER" id="PTHR11963:SF23">
    <property type="entry name" value="CYTOSOL AMINOPEPTIDASE"/>
    <property type="match status" value="1"/>
</dbReference>
<comment type="caution">
    <text evidence="8">The sequence shown here is derived from an EMBL/GenBank/DDBJ whole genome shotgun (WGS) entry which is preliminary data.</text>
</comment>
<keyword evidence="4 8" id="KW-0031">Aminopeptidase</keyword>
<dbReference type="GO" id="GO:0070006">
    <property type="term" value="F:metalloaminopeptidase activity"/>
    <property type="evidence" value="ECO:0007669"/>
    <property type="project" value="InterPro"/>
</dbReference>
<proteinExistence type="inferred from homology"/>
<dbReference type="Gene3D" id="3.40.630.10">
    <property type="entry name" value="Zn peptidases"/>
    <property type="match status" value="1"/>
</dbReference>
<name>A0A151Z7Z4_TIELA</name>
<dbReference type="HAMAP" id="MF_00181">
    <property type="entry name" value="Cytosol_peptidase_M17"/>
    <property type="match status" value="1"/>
</dbReference>
<dbReference type="InterPro" id="IPR043472">
    <property type="entry name" value="Macro_dom-like"/>
</dbReference>
<evidence type="ECO:0000256" key="3">
    <source>
        <dbReference type="ARBA" id="ARBA00009528"/>
    </source>
</evidence>
<evidence type="ECO:0000256" key="6">
    <source>
        <dbReference type="ARBA" id="ARBA00022801"/>
    </source>
</evidence>
<evidence type="ECO:0000313" key="8">
    <source>
        <dbReference type="EMBL" id="KYQ90067.1"/>
    </source>
</evidence>